<dbReference type="AlphaFoldDB" id="A0A9N9FYG3"/>
<dbReference type="Proteomes" id="UP000789706">
    <property type="component" value="Unassembled WGS sequence"/>
</dbReference>
<accession>A0A9N9FYG3</accession>
<reference evidence="1" key="1">
    <citation type="submission" date="2021-06" db="EMBL/GenBank/DDBJ databases">
        <authorList>
            <person name="Kallberg Y."/>
            <person name="Tangrot J."/>
            <person name="Rosling A."/>
        </authorList>
    </citation>
    <scope>NUCLEOTIDE SEQUENCE</scope>
    <source>
        <strain evidence="1">AZ414A</strain>
    </source>
</reference>
<dbReference type="Gene3D" id="1.10.150.50">
    <property type="entry name" value="Transcription Factor, Ets-1"/>
    <property type="match status" value="2"/>
</dbReference>
<name>A0A9N9FYG3_9GLOM</name>
<comment type="caution">
    <text evidence="1">The sequence shown here is derived from an EMBL/GenBank/DDBJ whole genome shotgun (WGS) entry which is preliminary data.</text>
</comment>
<organism evidence="1 2">
    <name type="scientific">Diversispora eburnea</name>
    <dbReference type="NCBI Taxonomy" id="1213867"/>
    <lineage>
        <taxon>Eukaryota</taxon>
        <taxon>Fungi</taxon>
        <taxon>Fungi incertae sedis</taxon>
        <taxon>Mucoromycota</taxon>
        <taxon>Glomeromycotina</taxon>
        <taxon>Glomeromycetes</taxon>
        <taxon>Diversisporales</taxon>
        <taxon>Diversisporaceae</taxon>
        <taxon>Diversispora</taxon>
    </lineage>
</organism>
<evidence type="ECO:0000313" key="1">
    <source>
        <dbReference type="EMBL" id="CAG8564792.1"/>
    </source>
</evidence>
<evidence type="ECO:0000313" key="2">
    <source>
        <dbReference type="Proteomes" id="UP000789706"/>
    </source>
</evidence>
<dbReference type="InterPro" id="IPR013761">
    <property type="entry name" value="SAM/pointed_sf"/>
</dbReference>
<sequence length="97" mass="11928">MAHYASNFEGRQYQEIVEMMYEDLEALGIDNYEDRHVLRRHFQNIRAAMVNYSPFFQNRKWEDIIEMNHNDLEMMGIRNRNLRSMLVRNFWLVKRAV</sequence>
<dbReference type="SUPFAM" id="SSF47769">
    <property type="entry name" value="SAM/Pointed domain"/>
    <property type="match status" value="1"/>
</dbReference>
<protein>
    <submittedName>
        <fullName evidence="1">251_t:CDS:1</fullName>
    </submittedName>
</protein>
<gene>
    <name evidence="1" type="ORF">DEBURN_LOCUS7771</name>
</gene>
<proteinExistence type="predicted"/>
<dbReference type="OrthoDB" id="2155283at2759"/>
<keyword evidence="2" id="KW-1185">Reference proteome</keyword>
<dbReference type="EMBL" id="CAJVPK010001005">
    <property type="protein sequence ID" value="CAG8564792.1"/>
    <property type="molecule type" value="Genomic_DNA"/>
</dbReference>